<keyword evidence="1" id="KW-0949">S-adenosyl-L-methionine</keyword>
<name>A0A5E4PM76_9NEOP</name>
<feature type="region of interest" description="Disordered" evidence="3">
    <location>
        <begin position="196"/>
        <end position="225"/>
    </location>
</feature>
<dbReference type="InterPro" id="IPR023370">
    <property type="entry name" value="TrmO-like_N"/>
</dbReference>
<evidence type="ECO:0000256" key="1">
    <source>
        <dbReference type="ARBA" id="ARBA00022691"/>
    </source>
</evidence>
<dbReference type="Gene3D" id="3.30.2310.10">
    <property type="entry name" value="YaeB-like"/>
    <property type="match status" value="1"/>
</dbReference>
<dbReference type="InterPro" id="IPR040372">
    <property type="entry name" value="YaeB-like"/>
</dbReference>
<gene>
    <name evidence="5" type="ORF">LSINAPIS_LOCUS617</name>
</gene>
<evidence type="ECO:0000259" key="4">
    <source>
        <dbReference type="PROSITE" id="PS51668"/>
    </source>
</evidence>
<dbReference type="PANTHER" id="PTHR12818">
    <property type="entry name" value="TRNA (ADENINE(37)-N6)-METHYLTRANSFERASE"/>
    <property type="match status" value="1"/>
</dbReference>
<dbReference type="Proteomes" id="UP000324832">
    <property type="component" value="Unassembled WGS sequence"/>
</dbReference>
<feature type="domain" description="TsaA-like" evidence="4">
    <location>
        <begin position="26"/>
        <end position="164"/>
    </location>
</feature>
<dbReference type="EMBL" id="FZQP02000038">
    <property type="protein sequence ID" value="VVC86879.1"/>
    <property type="molecule type" value="Genomic_DNA"/>
</dbReference>
<reference evidence="5 6" key="1">
    <citation type="submission" date="2017-07" db="EMBL/GenBank/DDBJ databases">
        <authorList>
            <person name="Talla V."/>
            <person name="Backstrom N."/>
        </authorList>
    </citation>
    <scope>NUCLEOTIDE SEQUENCE [LARGE SCALE GENOMIC DNA]</scope>
</reference>
<dbReference type="CDD" id="cd09281">
    <property type="entry name" value="UPF0066"/>
    <property type="match status" value="1"/>
</dbReference>
<dbReference type="PROSITE" id="PS51668">
    <property type="entry name" value="TSAA_2"/>
    <property type="match status" value="1"/>
</dbReference>
<evidence type="ECO:0000256" key="3">
    <source>
        <dbReference type="SAM" id="MobiDB-lite"/>
    </source>
</evidence>
<organism evidence="5 6">
    <name type="scientific">Leptidea sinapis</name>
    <dbReference type="NCBI Taxonomy" id="189913"/>
    <lineage>
        <taxon>Eukaryota</taxon>
        <taxon>Metazoa</taxon>
        <taxon>Ecdysozoa</taxon>
        <taxon>Arthropoda</taxon>
        <taxon>Hexapoda</taxon>
        <taxon>Insecta</taxon>
        <taxon>Pterygota</taxon>
        <taxon>Neoptera</taxon>
        <taxon>Endopterygota</taxon>
        <taxon>Lepidoptera</taxon>
        <taxon>Glossata</taxon>
        <taxon>Ditrysia</taxon>
        <taxon>Papilionoidea</taxon>
        <taxon>Pieridae</taxon>
        <taxon>Dismorphiinae</taxon>
        <taxon>Leptidea</taxon>
    </lineage>
</organism>
<feature type="region of interest" description="Disordered" evidence="3">
    <location>
        <begin position="1"/>
        <end position="20"/>
    </location>
</feature>
<dbReference type="Pfam" id="PF01980">
    <property type="entry name" value="TrmO_N"/>
    <property type="match status" value="1"/>
</dbReference>
<evidence type="ECO:0000313" key="5">
    <source>
        <dbReference type="EMBL" id="VVC86879.1"/>
    </source>
</evidence>
<proteinExistence type="inferred from homology"/>
<keyword evidence="6" id="KW-1185">Reference proteome</keyword>
<evidence type="ECO:0000313" key="6">
    <source>
        <dbReference type="Proteomes" id="UP000324832"/>
    </source>
</evidence>
<sequence length="354" mass="39357">MPTTTIVKNQQQSESQTVTPSDCISYSPIGYIETSFDNKRAVPRQATVLSKAKGVVVIDPCVFNNPEHALCGLEDFSHMWIIFHFHSTGSSSVPAKVSPPRLGGDRKGVFSTRSPHRPCPIGLSLVKIHNIEGNRICFQGVDMINGTPVLDIKPYIPQYDYPSPSYEPMLSLDRPPTEGLSEAVRDLQINNIHSVLPDSPFDEDIPSIQDNSTPSSHSSPDAIDGIEQSPVRLDFERGAPDGQERFTPPQTQLNLEGIRVPNWITNPPSQTYDVRFTDEAMERLYSLIGDRAEAFKSNIESLLCEDPRSLYVRTRYSDHEYCCVLEDLSISCVFDANSAICTIVAVRNADDLQN</sequence>
<accession>A0A5E4PM76</accession>
<dbReference type="SUPFAM" id="SSF118196">
    <property type="entry name" value="YaeB-like"/>
    <property type="match status" value="1"/>
</dbReference>
<dbReference type="NCBIfam" id="TIGR00104">
    <property type="entry name" value="tRNA_TsaA"/>
    <property type="match status" value="1"/>
</dbReference>
<comment type="similarity">
    <text evidence="2">Belongs to the tRNA methyltransferase O family.</text>
</comment>
<dbReference type="InterPro" id="IPR036413">
    <property type="entry name" value="YaeB-like_sf"/>
</dbReference>
<dbReference type="AlphaFoldDB" id="A0A5E4PM76"/>
<feature type="compositionally biased region" description="Polar residues" evidence="3">
    <location>
        <begin position="208"/>
        <end position="219"/>
    </location>
</feature>
<dbReference type="Gene3D" id="2.40.30.70">
    <property type="entry name" value="YaeB-like"/>
    <property type="match status" value="1"/>
</dbReference>
<evidence type="ECO:0000256" key="2">
    <source>
        <dbReference type="ARBA" id="ARBA00033753"/>
    </source>
</evidence>
<dbReference type="InterPro" id="IPR036414">
    <property type="entry name" value="YaeB_N_sf"/>
</dbReference>
<protein>
    <recommendedName>
        <fullName evidence="4">TsaA-like domain-containing protein</fullName>
    </recommendedName>
</protein>
<dbReference type="PANTHER" id="PTHR12818:SF0">
    <property type="entry name" value="TRNA (ADENINE(37)-N6)-METHYLTRANSFERASE"/>
    <property type="match status" value="1"/>
</dbReference>